<feature type="chain" id="PRO_5042144853" evidence="3">
    <location>
        <begin position="31"/>
        <end position="257"/>
    </location>
</feature>
<keyword evidence="2" id="KW-0326">Glycosidase</keyword>
<sequence length="257" mass="26888">MSPRPTARVLTTGLAVACCLATLTAAPAVAGQVGAAAQLCGKWDSTPVEGGRYIVQNNVWGASTPQCIDVNGTGFTVTTAGHNNATNGSPASYPSIYAGCHYRNCTTGSGLPRAVSQLSGARSSWSTSVPSQGVYDTAYDLWYDPNPNQTGQNAGELMIWLNHRGSVQPVGSKVATAQVAGATWDVWTGNIGWNVISYVRTSPTTSVSNLDLNAFTQDAVSRGSINRSWYLTSVQAGFEPWQGGTGLATHSFSFSLG</sequence>
<reference evidence="4" key="1">
    <citation type="submission" date="2022-06" db="EMBL/GenBank/DDBJ databases">
        <title>Genomic Encyclopedia of Archaeal and Bacterial Type Strains, Phase II (KMG-II): from individual species to whole genera.</title>
        <authorList>
            <person name="Goeker M."/>
        </authorList>
    </citation>
    <scope>NUCLEOTIDE SEQUENCE</scope>
    <source>
        <strain evidence="4">DSM 43935</strain>
    </source>
</reference>
<protein>
    <submittedName>
        <fullName evidence="4">Glycosyl hydrolase family 12</fullName>
    </submittedName>
</protein>
<dbReference type="InterPro" id="IPR013319">
    <property type="entry name" value="GH11/12"/>
</dbReference>
<dbReference type="InterPro" id="IPR002594">
    <property type="entry name" value="GH12"/>
</dbReference>
<keyword evidence="2" id="KW-0119">Carbohydrate metabolism</keyword>
<dbReference type="Gene3D" id="2.60.120.180">
    <property type="match status" value="1"/>
</dbReference>
<dbReference type="GO" id="GO:0000272">
    <property type="term" value="P:polysaccharide catabolic process"/>
    <property type="evidence" value="ECO:0007669"/>
    <property type="project" value="UniProtKB-KW"/>
</dbReference>
<feature type="signal peptide" evidence="3">
    <location>
        <begin position="1"/>
        <end position="30"/>
    </location>
</feature>
<accession>A0AAE3GDJ3</accession>
<dbReference type="SUPFAM" id="SSF49899">
    <property type="entry name" value="Concanavalin A-like lectins/glucanases"/>
    <property type="match status" value="1"/>
</dbReference>
<comment type="caution">
    <text evidence="4">The sequence shown here is derived from an EMBL/GenBank/DDBJ whole genome shotgun (WGS) entry which is preliminary data.</text>
</comment>
<dbReference type="InterPro" id="IPR013320">
    <property type="entry name" value="ConA-like_dom_sf"/>
</dbReference>
<dbReference type="Proteomes" id="UP001206128">
    <property type="component" value="Unassembled WGS sequence"/>
</dbReference>
<proteinExistence type="inferred from homology"/>
<name>A0AAE3GDJ3_9PSEU</name>
<evidence type="ECO:0000313" key="4">
    <source>
        <dbReference type="EMBL" id="MCP2164158.1"/>
    </source>
</evidence>
<dbReference type="PANTHER" id="PTHR34002">
    <property type="entry name" value="BLR1656 PROTEIN"/>
    <property type="match status" value="1"/>
</dbReference>
<gene>
    <name evidence="4" type="ORF">LX83_000998</name>
</gene>
<evidence type="ECO:0000313" key="5">
    <source>
        <dbReference type="Proteomes" id="UP001206128"/>
    </source>
</evidence>
<keyword evidence="2 4" id="KW-0378">Hydrolase</keyword>
<keyword evidence="2" id="KW-0624">Polysaccharide degradation</keyword>
<dbReference type="EMBL" id="JAMTCK010000002">
    <property type="protein sequence ID" value="MCP2164158.1"/>
    <property type="molecule type" value="Genomic_DNA"/>
</dbReference>
<evidence type="ECO:0000256" key="2">
    <source>
        <dbReference type="RuleBase" id="RU361163"/>
    </source>
</evidence>
<dbReference type="AlphaFoldDB" id="A0AAE3GDJ3"/>
<evidence type="ECO:0000256" key="3">
    <source>
        <dbReference type="SAM" id="SignalP"/>
    </source>
</evidence>
<organism evidence="4 5">
    <name type="scientific">Goodfellowiella coeruleoviolacea</name>
    <dbReference type="NCBI Taxonomy" id="334858"/>
    <lineage>
        <taxon>Bacteria</taxon>
        <taxon>Bacillati</taxon>
        <taxon>Actinomycetota</taxon>
        <taxon>Actinomycetes</taxon>
        <taxon>Pseudonocardiales</taxon>
        <taxon>Pseudonocardiaceae</taxon>
        <taxon>Goodfellowiella</taxon>
    </lineage>
</organism>
<keyword evidence="3" id="KW-0732">Signal</keyword>
<dbReference type="Pfam" id="PF01670">
    <property type="entry name" value="Glyco_hydro_12"/>
    <property type="match status" value="1"/>
</dbReference>
<dbReference type="RefSeq" id="WP_253767539.1">
    <property type="nucleotide sequence ID" value="NZ_JAMTCK010000002.1"/>
</dbReference>
<dbReference type="PANTHER" id="PTHR34002:SF9">
    <property type="entry name" value="XYLOGLUCAN-SPECIFIC ENDO-BETA-1,4-GLUCANASE A"/>
    <property type="match status" value="1"/>
</dbReference>
<evidence type="ECO:0000256" key="1">
    <source>
        <dbReference type="ARBA" id="ARBA00005519"/>
    </source>
</evidence>
<comment type="similarity">
    <text evidence="1 2">Belongs to the glycosyl hydrolase 12 (cellulase H) family.</text>
</comment>
<keyword evidence="5" id="KW-1185">Reference proteome</keyword>
<dbReference type="GO" id="GO:0008810">
    <property type="term" value="F:cellulase activity"/>
    <property type="evidence" value="ECO:0007669"/>
    <property type="project" value="InterPro"/>
</dbReference>